<feature type="region of interest" description="Disordered" evidence="1">
    <location>
        <begin position="161"/>
        <end position="238"/>
    </location>
</feature>
<feature type="compositionally biased region" description="Basic and acidic residues" evidence="1">
    <location>
        <begin position="161"/>
        <end position="183"/>
    </location>
</feature>
<evidence type="ECO:0000313" key="3">
    <source>
        <dbReference type="Proteomes" id="UP000305948"/>
    </source>
</evidence>
<name>A0A5C3N5Q8_9AGAM</name>
<reference evidence="2 3" key="1">
    <citation type="journal article" date="2019" name="Nat. Ecol. Evol.">
        <title>Megaphylogeny resolves global patterns of mushroom evolution.</title>
        <authorList>
            <person name="Varga T."/>
            <person name="Krizsan K."/>
            <person name="Foldi C."/>
            <person name="Dima B."/>
            <person name="Sanchez-Garcia M."/>
            <person name="Sanchez-Ramirez S."/>
            <person name="Szollosi G.J."/>
            <person name="Szarkandi J.G."/>
            <person name="Papp V."/>
            <person name="Albert L."/>
            <person name="Andreopoulos W."/>
            <person name="Angelini C."/>
            <person name="Antonin V."/>
            <person name="Barry K.W."/>
            <person name="Bougher N.L."/>
            <person name="Buchanan P."/>
            <person name="Buyck B."/>
            <person name="Bense V."/>
            <person name="Catcheside P."/>
            <person name="Chovatia M."/>
            <person name="Cooper J."/>
            <person name="Damon W."/>
            <person name="Desjardin D."/>
            <person name="Finy P."/>
            <person name="Geml J."/>
            <person name="Haridas S."/>
            <person name="Hughes K."/>
            <person name="Justo A."/>
            <person name="Karasinski D."/>
            <person name="Kautmanova I."/>
            <person name="Kiss B."/>
            <person name="Kocsube S."/>
            <person name="Kotiranta H."/>
            <person name="LaButti K.M."/>
            <person name="Lechner B.E."/>
            <person name="Liimatainen K."/>
            <person name="Lipzen A."/>
            <person name="Lukacs Z."/>
            <person name="Mihaltcheva S."/>
            <person name="Morgado L.N."/>
            <person name="Niskanen T."/>
            <person name="Noordeloos M.E."/>
            <person name="Ohm R.A."/>
            <person name="Ortiz-Santana B."/>
            <person name="Ovrebo C."/>
            <person name="Racz N."/>
            <person name="Riley R."/>
            <person name="Savchenko A."/>
            <person name="Shiryaev A."/>
            <person name="Soop K."/>
            <person name="Spirin V."/>
            <person name="Szebenyi C."/>
            <person name="Tomsovsky M."/>
            <person name="Tulloss R.E."/>
            <person name="Uehling J."/>
            <person name="Grigoriev I.V."/>
            <person name="Vagvolgyi C."/>
            <person name="Papp T."/>
            <person name="Martin F.M."/>
            <person name="Miettinen O."/>
            <person name="Hibbett D.S."/>
            <person name="Nagy L.G."/>
        </authorList>
    </citation>
    <scope>NUCLEOTIDE SEQUENCE [LARGE SCALE GENOMIC DNA]</scope>
    <source>
        <strain evidence="2 3">OMC1185</strain>
    </source>
</reference>
<feature type="compositionally biased region" description="Polar residues" evidence="1">
    <location>
        <begin position="201"/>
        <end position="213"/>
    </location>
</feature>
<feature type="compositionally biased region" description="Low complexity" evidence="1">
    <location>
        <begin position="214"/>
        <end position="232"/>
    </location>
</feature>
<protein>
    <submittedName>
        <fullName evidence="2">Uncharacterized protein</fullName>
    </submittedName>
</protein>
<evidence type="ECO:0000313" key="2">
    <source>
        <dbReference type="EMBL" id="TFK52613.1"/>
    </source>
</evidence>
<gene>
    <name evidence="2" type="ORF">OE88DRAFT_1426245</name>
</gene>
<dbReference type="Proteomes" id="UP000305948">
    <property type="component" value="Unassembled WGS sequence"/>
</dbReference>
<organism evidence="2 3">
    <name type="scientific">Heliocybe sulcata</name>
    <dbReference type="NCBI Taxonomy" id="5364"/>
    <lineage>
        <taxon>Eukaryota</taxon>
        <taxon>Fungi</taxon>
        <taxon>Dikarya</taxon>
        <taxon>Basidiomycota</taxon>
        <taxon>Agaricomycotina</taxon>
        <taxon>Agaricomycetes</taxon>
        <taxon>Gloeophyllales</taxon>
        <taxon>Gloeophyllaceae</taxon>
        <taxon>Heliocybe</taxon>
    </lineage>
</organism>
<feature type="region of interest" description="Disordered" evidence="1">
    <location>
        <begin position="254"/>
        <end position="277"/>
    </location>
</feature>
<dbReference type="OrthoDB" id="10599542at2759"/>
<dbReference type="EMBL" id="ML213509">
    <property type="protein sequence ID" value="TFK52613.1"/>
    <property type="molecule type" value="Genomic_DNA"/>
</dbReference>
<sequence length="522" mass="57770">MPARMRSDTILICYHHVLSWPLCMDRIDESPAVPMRATLEEILSSERFMLVRRRWLNNRHLSNDKKTPNSFVFFQGMAELPYEWWHKLSTSEREVWGQARDKAYEDPDGLPSSQATRNKARRSRKKEKEVSRSGISGTDGHQPEFEAGTSTAEAVFISYEESRGKTRRSSDAKSKAKAVLESKRKIKAKAKKDERYEPYPTTVTGASRPASTMSAPGVEASPAESSSGSPSSFGGGIPSSGAFDFRHLALSPVEDRRRMTYRSSNDADIIDPSRSLWPLDTGTEITSALGLYGEGVPSLGPLSAPIPRNSQATLDSPSDSLSRLSLHNFPVYPGVNRRWSAGASSNMPPATLPQYATQSGVPWSDPSRRSSTSSGESREMSATRRGPFEYSLPPDTTRLHSSSRIPAPVDRDNRWNMRASPYAAQPSLLPTNVSSASTTGAPFGHDPVQTNVVPSLPDATGHHYQNQFPHLQESNPDATLPGTAMERFAEEDLQWMREEVAAQIQRDGEELDRRFDPSCAQQ</sequence>
<evidence type="ECO:0000256" key="1">
    <source>
        <dbReference type="SAM" id="MobiDB-lite"/>
    </source>
</evidence>
<dbReference type="AlphaFoldDB" id="A0A5C3N5Q8"/>
<feature type="compositionally biased region" description="Polar residues" evidence="1">
    <location>
        <begin position="342"/>
        <end position="361"/>
    </location>
</feature>
<proteinExistence type="predicted"/>
<accession>A0A5C3N5Q8</accession>
<feature type="region of interest" description="Disordered" evidence="1">
    <location>
        <begin position="102"/>
        <end position="148"/>
    </location>
</feature>
<feature type="region of interest" description="Disordered" evidence="1">
    <location>
        <begin position="342"/>
        <end position="413"/>
    </location>
</feature>
<keyword evidence="3" id="KW-1185">Reference proteome</keyword>